<dbReference type="HOGENOM" id="CLU_459960_0_0_0"/>
<name>F0SPZ0_RUBBR</name>
<keyword evidence="4" id="KW-1185">Reference proteome</keyword>
<dbReference type="GO" id="GO:0006171">
    <property type="term" value="P:cAMP biosynthetic process"/>
    <property type="evidence" value="ECO:0007669"/>
    <property type="project" value="TreeGrafter"/>
</dbReference>
<dbReference type="eggNOG" id="COG2114">
    <property type="taxonomic scope" value="Bacteria"/>
</dbReference>
<dbReference type="InterPro" id="IPR029787">
    <property type="entry name" value="Nucleotide_cyclase"/>
</dbReference>
<dbReference type="EMBL" id="CP002546">
    <property type="protein sequence ID" value="ADY60140.1"/>
    <property type="molecule type" value="Genomic_DNA"/>
</dbReference>
<dbReference type="SMART" id="SM00044">
    <property type="entry name" value="CYCc"/>
    <property type="match status" value="1"/>
</dbReference>
<dbReference type="Proteomes" id="UP000006860">
    <property type="component" value="Chromosome"/>
</dbReference>
<proteinExistence type="predicted"/>
<dbReference type="GO" id="GO:0035556">
    <property type="term" value="P:intracellular signal transduction"/>
    <property type="evidence" value="ECO:0007669"/>
    <property type="project" value="InterPro"/>
</dbReference>
<dbReference type="Gene3D" id="3.30.70.1230">
    <property type="entry name" value="Nucleotide cyclase"/>
    <property type="match status" value="1"/>
</dbReference>
<dbReference type="CDD" id="cd07302">
    <property type="entry name" value="CHD"/>
    <property type="match status" value="1"/>
</dbReference>
<dbReference type="Pfam" id="PF00498">
    <property type="entry name" value="FHA"/>
    <property type="match status" value="1"/>
</dbReference>
<dbReference type="Gene3D" id="2.60.200.20">
    <property type="match status" value="1"/>
</dbReference>
<dbReference type="SUPFAM" id="SSF49879">
    <property type="entry name" value="SMAD/FHA domain"/>
    <property type="match status" value="1"/>
</dbReference>
<evidence type="ECO:0000313" key="3">
    <source>
        <dbReference type="EMBL" id="ADY60140.1"/>
    </source>
</evidence>
<dbReference type="PANTHER" id="PTHR43081:SF20">
    <property type="entry name" value="TWO-COMPONENT RESPONSE REGULATOR"/>
    <property type="match status" value="1"/>
</dbReference>
<dbReference type="STRING" id="756272.Plabr_2540"/>
<feature type="domain" description="Guanylate cyclase" evidence="2">
    <location>
        <begin position="343"/>
        <end position="475"/>
    </location>
</feature>
<dbReference type="PANTHER" id="PTHR43081">
    <property type="entry name" value="ADENYLATE CYCLASE, TERMINAL-DIFFERENTIATION SPECIFIC-RELATED"/>
    <property type="match status" value="1"/>
</dbReference>
<evidence type="ECO:0000259" key="2">
    <source>
        <dbReference type="PROSITE" id="PS50125"/>
    </source>
</evidence>
<sequence>MWILQAQSIETDARKEIDLSGKPEWILGRSSSADITIEWDPYLSRQHLHIVCRDQTVTVERLDRSKNRVLFCGEPVERCTLSSGDEILAGSSLLRFVNESAEEQQALFYEEVSFTSDDLQLAPDHKAERHLQILSSLPMLVENQSSVEALIEIVLDMLAQGITEADGILILMDDLVTRDGVGSEPPSAERTACVVRHFSRAKLPPPRISQRLWRRSLRNAQGALLHLWEHALYGGGDAPAGELTFDGRYDWAFCLPIDLPGKSTYGIYVYGHWLLGDIQQRERIDADVRFTNLLVEITSAVLRAQQHDRQRVLLEQFLPKDIARMMMEEPDNLLLEPRECELTVLFCDVERFTTRAEQSNEQLLTFLKQISSELECASQAVLKFGGIIGDFHGDAVMGFWGWPLDNDDAPWLACQAALEIQENLDRLREQEAEIPHGNMRIGIASGHGIAGKIGTSDQVKLTAFGTVVNRADRLQELGKQVSGYVMIDEQTISQMGDKPIPEGIRLRPLDEQELPGIPGPVKCYCLEPDGTEDG</sequence>
<dbReference type="PROSITE" id="PS50006">
    <property type="entry name" value="FHA_DOMAIN"/>
    <property type="match status" value="1"/>
</dbReference>
<dbReference type="PROSITE" id="PS50125">
    <property type="entry name" value="GUANYLATE_CYCLASE_2"/>
    <property type="match status" value="1"/>
</dbReference>
<dbReference type="OrthoDB" id="9806704at2"/>
<evidence type="ECO:0000313" key="4">
    <source>
        <dbReference type="Proteomes" id="UP000006860"/>
    </source>
</evidence>
<protein>
    <submittedName>
        <fullName evidence="3">Adenylate/guanylate cyclase</fullName>
    </submittedName>
</protein>
<dbReference type="RefSeq" id="WP_013628864.1">
    <property type="nucleotide sequence ID" value="NC_015174.1"/>
</dbReference>
<dbReference type="InterPro" id="IPR000253">
    <property type="entry name" value="FHA_dom"/>
</dbReference>
<dbReference type="CDD" id="cd00060">
    <property type="entry name" value="FHA"/>
    <property type="match status" value="1"/>
</dbReference>
<accession>F0SPZ0</accession>
<dbReference type="KEGG" id="pbs:Plabr_2540"/>
<dbReference type="Pfam" id="PF00211">
    <property type="entry name" value="Guanylate_cyc"/>
    <property type="match status" value="1"/>
</dbReference>
<dbReference type="InterPro" id="IPR008984">
    <property type="entry name" value="SMAD_FHA_dom_sf"/>
</dbReference>
<reference evidence="4" key="1">
    <citation type="submission" date="2011-02" db="EMBL/GenBank/DDBJ databases">
        <title>The complete genome of Planctomyces brasiliensis DSM 5305.</title>
        <authorList>
            <person name="Lucas S."/>
            <person name="Copeland A."/>
            <person name="Lapidus A."/>
            <person name="Bruce D."/>
            <person name="Goodwin L."/>
            <person name="Pitluck S."/>
            <person name="Kyrpides N."/>
            <person name="Mavromatis K."/>
            <person name="Pagani I."/>
            <person name="Ivanova N."/>
            <person name="Ovchinnikova G."/>
            <person name="Lu M."/>
            <person name="Detter J.C."/>
            <person name="Han C."/>
            <person name="Land M."/>
            <person name="Hauser L."/>
            <person name="Markowitz V."/>
            <person name="Cheng J.-F."/>
            <person name="Hugenholtz P."/>
            <person name="Woyke T."/>
            <person name="Wu D."/>
            <person name="Tindall B."/>
            <person name="Pomrenke H.G."/>
            <person name="Brambilla E."/>
            <person name="Klenk H.-P."/>
            <person name="Eisen J.A."/>
        </authorList>
    </citation>
    <scope>NUCLEOTIDE SEQUENCE [LARGE SCALE GENOMIC DNA]</scope>
    <source>
        <strain evidence="4">ATCC 49424 / DSM 5305 / JCM 21570 / NBRC 103401 / IFAM 1448</strain>
    </source>
</reference>
<dbReference type="InterPro" id="IPR001054">
    <property type="entry name" value="A/G_cyclase"/>
</dbReference>
<organism evidence="3 4">
    <name type="scientific">Rubinisphaera brasiliensis (strain ATCC 49424 / DSM 5305 / JCM 21570 / IAM 15109 / NBRC 103401 / IFAM 1448)</name>
    <name type="common">Planctomyces brasiliensis</name>
    <dbReference type="NCBI Taxonomy" id="756272"/>
    <lineage>
        <taxon>Bacteria</taxon>
        <taxon>Pseudomonadati</taxon>
        <taxon>Planctomycetota</taxon>
        <taxon>Planctomycetia</taxon>
        <taxon>Planctomycetales</taxon>
        <taxon>Planctomycetaceae</taxon>
        <taxon>Rubinisphaera</taxon>
    </lineage>
</organism>
<gene>
    <name evidence="3" type="ordered locus">Plabr_2540</name>
</gene>
<dbReference type="AlphaFoldDB" id="F0SPZ0"/>
<dbReference type="eggNOG" id="COG1716">
    <property type="taxonomic scope" value="Bacteria"/>
</dbReference>
<feature type="domain" description="FHA" evidence="1">
    <location>
        <begin position="25"/>
        <end position="76"/>
    </location>
</feature>
<evidence type="ECO:0000259" key="1">
    <source>
        <dbReference type="PROSITE" id="PS50006"/>
    </source>
</evidence>
<dbReference type="GO" id="GO:0004016">
    <property type="term" value="F:adenylate cyclase activity"/>
    <property type="evidence" value="ECO:0007669"/>
    <property type="project" value="UniProtKB-ARBA"/>
</dbReference>
<dbReference type="InterPro" id="IPR050697">
    <property type="entry name" value="Adenylyl/Guanylyl_Cyclase_3/4"/>
</dbReference>
<dbReference type="SUPFAM" id="SSF55073">
    <property type="entry name" value="Nucleotide cyclase"/>
    <property type="match status" value="1"/>
</dbReference>